<keyword evidence="1" id="KW-0813">Transport</keyword>
<evidence type="ECO:0000313" key="11">
    <source>
        <dbReference type="Proteomes" id="UP000234530"/>
    </source>
</evidence>
<feature type="region of interest" description="Disordered" evidence="7">
    <location>
        <begin position="143"/>
        <end position="166"/>
    </location>
</feature>
<dbReference type="RefSeq" id="WP_101751925.1">
    <property type="nucleotide sequence ID" value="NZ_CP025430.1"/>
</dbReference>
<dbReference type="GO" id="GO:0046872">
    <property type="term" value="F:metal ion binding"/>
    <property type="evidence" value="ECO:0007669"/>
    <property type="project" value="UniProtKB-KW"/>
</dbReference>
<proteinExistence type="predicted"/>
<keyword evidence="5 6" id="KW-0408">Iron</keyword>
<dbReference type="Proteomes" id="UP000234530">
    <property type="component" value="Chromosome"/>
</dbReference>
<keyword evidence="8" id="KW-0732">Signal</keyword>
<evidence type="ECO:0000256" key="3">
    <source>
        <dbReference type="ARBA" id="ARBA00022723"/>
    </source>
</evidence>
<evidence type="ECO:0000256" key="5">
    <source>
        <dbReference type="ARBA" id="ARBA00023004"/>
    </source>
</evidence>
<gene>
    <name evidence="10" type="ORF">CX676_06695</name>
</gene>
<dbReference type="AlphaFoldDB" id="A0A2H5EX71"/>
<reference evidence="10 11" key="1">
    <citation type="journal article" date="2013" name="Antonie Van Leeuwenhoek">
        <title>Paracoccus zhejiangensis sp. nov., isolated from activated sludge in wastewater-treatment system.</title>
        <authorList>
            <person name="Wu Z.G."/>
            <person name="Zhang D.F."/>
            <person name="Liu Y.L."/>
            <person name="Wang F."/>
            <person name="Jiang X."/>
            <person name="Li C."/>
            <person name="Li S.P."/>
            <person name="Hong Q."/>
            <person name="Li W.J."/>
        </authorList>
    </citation>
    <scope>NUCLEOTIDE SEQUENCE [LARGE SCALE GENOMIC DNA]</scope>
    <source>
        <strain evidence="10 11">J6</strain>
    </source>
</reference>
<evidence type="ECO:0000259" key="9">
    <source>
        <dbReference type="PROSITE" id="PS51007"/>
    </source>
</evidence>
<evidence type="ECO:0000256" key="7">
    <source>
        <dbReference type="SAM" id="MobiDB-lite"/>
    </source>
</evidence>
<keyword evidence="11" id="KW-1185">Reference proteome</keyword>
<evidence type="ECO:0000256" key="6">
    <source>
        <dbReference type="PROSITE-ProRule" id="PRU00433"/>
    </source>
</evidence>
<evidence type="ECO:0000256" key="8">
    <source>
        <dbReference type="SAM" id="SignalP"/>
    </source>
</evidence>
<dbReference type="InterPro" id="IPR009056">
    <property type="entry name" value="Cyt_c-like_dom"/>
</dbReference>
<keyword evidence="4" id="KW-0249">Electron transport</keyword>
<dbReference type="PROSITE" id="PS51007">
    <property type="entry name" value="CYTC"/>
    <property type="match status" value="1"/>
</dbReference>
<evidence type="ECO:0000313" key="10">
    <source>
        <dbReference type="EMBL" id="AUH63884.1"/>
    </source>
</evidence>
<accession>A0A2H5EX71</accession>
<dbReference type="GO" id="GO:0020037">
    <property type="term" value="F:heme binding"/>
    <property type="evidence" value="ECO:0007669"/>
    <property type="project" value="InterPro"/>
</dbReference>
<dbReference type="PANTHER" id="PTHR11961">
    <property type="entry name" value="CYTOCHROME C"/>
    <property type="match status" value="1"/>
</dbReference>
<dbReference type="GO" id="GO:0009055">
    <property type="term" value="F:electron transfer activity"/>
    <property type="evidence" value="ECO:0007669"/>
    <property type="project" value="InterPro"/>
</dbReference>
<organism evidence="10 11">
    <name type="scientific">Paracoccus zhejiangensis</name>
    <dbReference type="NCBI Taxonomy" id="1077935"/>
    <lineage>
        <taxon>Bacteria</taxon>
        <taxon>Pseudomonadati</taxon>
        <taxon>Pseudomonadota</taxon>
        <taxon>Alphaproteobacteria</taxon>
        <taxon>Rhodobacterales</taxon>
        <taxon>Paracoccaceae</taxon>
        <taxon>Paracoccus</taxon>
    </lineage>
</organism>
<evidence type="ECO:0000256" key="1">
    <source>
        <dbReference type="ARBA" id="ARBA00022448"/>
    </source>
</evidence>
<feature type="signal peptide" evidence="8">
    <location>
        <begin position="1"/>
        <end position="20"/>
    </location>
</feature>
<sequence>MKQIIISAVATLALVSPALAQDVATGEKEFRKCKACHMIQDASGTDIVKGGGVGPNLWNVVGRKVAGQEGYAYGDGIKEAAEMNPDLVWTEEELAHYITNPNDWLEAKTNDPAAKTKMTFKLNKGQADVAAYLASVSPDAGAAAPAADAAAAPAAEGESAEAPATN</sequence>
<dbReference type="OrthoDB" id="9805828at2"/>
<dbReference type="KEGG" id="pzh:CX676_06695"/>
<keyword evidence="2 6" id="KW-0349">Heme</keyword>
<feature type="chain" id="PRO_5014163431" evidence="8">
    <location>
        <begin position="21"/>
        <end position="166"/>
    </location>
</feature>
<name>A0A2H5EX71_9RHOB</name>
<dbReference type="InterPro" id="IPR036909">
    <property type="entry name" value="Cyt_c-like_dom_sf"/>
</dbReference>
<evidence type="ECO:0000256" key="4">
    <source>
        <dbReference type="ARBA" id="ARBA00022982"/>
    </source>
</evidence>
<protein>
    <submittedName>
        <fullName evidence="10">Cytochrome C</fullName>
    </submittedName>
</protein>
<dbReference type="SUPFAM" id="SSF46626">
    <property type="entry name" value="Cytochrome c"/>
    <property type="match status" value="1"/>
</dbReference>
<feature type="domain" description="Cytochrome c" evidence="9">
    <location>
        <begin position="21"/>
        <end position="137"/>
    </location>
</feature>
<dbReference type="Gene3D" id="1.10.760.10">
    <property type="entry name" value="Cytochrome c-like domain"/>
    <property type="match status" value="1"/>
</dbReference>
<evidence type="ECO:0000256" key="2">
    <source>
        <dbReference type="ARBA" id="ARBA00022617"/>
    </source>
</evidence>
<dbReference type="EMBL" id="CP025430">
    <property type="protein sequence ID" value="AUH63884.1"/>
    <property type="molecule type" value="Genomic_DNA"/>
</dbReference>
<dbReference type="InterPro" id="IPR002327">
    <property type="entry name" value="Cyt_c_1A/1B"/>
</dbReference>
<keyword evidence="3 6" id="KW-0479">Metal-binding</keyword>